<dbReference type="GO" id="GO:0005737">
    <property type="term" value="C:cytoplasm"/>
    <property type="evidence" value="ECO:0007669"/>
    <property type="project" value="TreeGrafter"/>
</dbReference>
<dbReference type="SUPFAM" id="SSF47203">
    <property type="entry name" value="Acyl-CoA dehydrogenase C-terminal domain-like"/>
    <property type="match status" value="1"/>
</dbReference>
<dbReference type="PANTHER" id="PTHR48083">
    <property type="entry name" value="MEDIUM-CHAIN SPECIFIC ACYL-COA DEHYDROGENASE, MITOCHONDRIAL-RELATED"/>
    <property type="match status" value="1"/>
</dbReference>
<dbReference type="Gene3D" id="2.40.110.10">
    <property type="entry name" value="Butyryl-CoA Dehydrogenase, subunit A, domain 2"/>
    <property type="match status" value="1"/>
</dbReference>
<feature type="non-terminal residue" evidence="6">
    <location>
        <position position="120"/>
    </location>
</feature>
<organism evidence="6 7">
    <name type="scientific">Hondaea fermentalgiana</name>
    <dbReference type="NCBI Taxonomy" id="2315210"/>
    <lineage>
        <taxon>Eukaryota</taxon>
        <taxon>Sar</taxon>
        <taxon>Stramenopiles</taxon>
        <taxon>Bigyra</taxon>
        <taxon>Labyrinthulomycetes</taxon>
        <taxon>Thraustochytrida</taxon>
        <taxon>Thraustochytriidae</taxon>
        <taxon>Hondaea</taxon>
    </lineage>
</organism>
<accession>A0A2R5GUK8</accession>
<comment type="caution">
    <text evidence="6">The sequence shown here is derived from an EMBL/GenBank/DDBJ whole genome shotgun (WGS) entry which is preliminary data.</text>
</comment>
<evidence type="ECO:0000313" key="7">
    <source>
        <dbReference type="Proteomes" id="UP000241890"/>
    </source>
</evidence>
<feature type="domain" description="Acyl-CoA dehydrogenase/oxidase C-terminal" evidence="5">
    <location>
        <begin position="49"/>
        <end position="119"/>
    </location>
</feature>
<evidence type="ECO:0000313" key="6">
    <source>
        <dbReference type="EMBL" id="GBG34556.1"/>
    </source>
</evidence>
<dbReference type="SUPFAM" id="SSF56645">
    <property type="entry name" value="Acyl-CoA dehydrogenase NM domain-like"/>
    <property type="match status" value="1"/>
</dbReference>
<dbReference type="Gene3D" id="1.20.140.10">
    <property type="entry name" value="Butyryl-CoA Dehydrogenase, subunit A, domain 3"/>
    <property type="match status" value="1"/>
</dbReference>
<keyword evidence="3" id="KW-0274">FAD</keyword>
<dbReference type="InterPro" id="IPR009075">
    <property type="entry name" value="AcylCo_DH/oxidase_C"/>
</dbReference>
<dbReference type="PANTHER" id="PTHR48083:SF13">
    <property type="entry name" value="ACYL-COA DEHYDROGENASE FAMILY MEMBER 11"/>
    <property type="match status" value="1"/>
</dbReference>
<reference evidence="6 7" key="1">
    <citation type="submission" date="2017-12" db="EMBL/GenBank/DDBJ databases">
        <title>Sequencing, de novo assembly and annotation of complete genome of a new Thraustochytrid species, strain FCC1311.</title>
        <authorList>
            <person name="Sedici K."/>
            <person name="Godart F."/>
            <person name="Aiese Cigliano R."/>
            <person name="Sanseverino W."/>
            <person name="Barakat M."/>
            <person name="Ortet P."/>
            <person name="Marechal E."/>
            <person name="Cagnac O."/>
            <person name="Amato A."/>
        </authorList>
    </citation>
    <scope>NUCLEOTIDE SEQUENCE [LARGE SCALE GENOMIC DNA]</scope>
</reference>
<gene>
    <name evidence="6" type="ORF">FCC1311_122661</name>
</gene>
<comment type="similarity">
    <text evidence="1">Belongs to the acyl-CoA dehydrogenase family.</text>
</comment>
<dbReference type="OrthoDB" id="434771at2759"/>
<name>A0A2R5GUK8_9STRA</name>
<keyword evidence="4" id="KW-0560">Oxidoreductase</keyword>
<evidence type="ECO:0000256" key="3">
    <source>
        <dbReference type="ARBA" id="ARBA00022827"/>
    </source>
</evidence>
<dbReference type="EMBL" id="BEYU01000201">
    <property type="protein sequence ID" value="GBG34556.1"/>
    <property type="molecule type" value="Genomic_DNA"/>
</dbReference>
<dbReference type="InterPro" id="IPR009100">
    <property type="entry name" value="AcylCoA_DH/oxidase_NM_dom_sf"/>
</dbReference>
<dbReference type="InParanoid" id="A0A2R5GUK8"/>
<proteinExistence type="inferred from homology"/>
<evidence type="ECO:0000256" key="4">
    <source>
        <dbReference type="ARBA" id="ARBA00023002"/>
    </source>
</evidence>
<keyword evidence="2" id="KW-0285">Flavoprotein</keyword>
<dbReference type="InterPro" id="IPR036250">
    <property type="entry name" value="AcylCo_DH-like_C"/>
</dbReference>
<keyword evidence="7" id="KW-1185">Reference proteome</keyword>
<dbReference type="InterPro" id="IPR046373">
    <property type="entry name" value="Acyl-CoA_Oxase/DH_mid-dom_sf"/>
</dbReference>
<protein>
    <submittedName>
        <fullName evidence="6">Short-chain specific acyl-CoA dehydrogenase, mitochondrial</fullName>
    </submittedName>
</protein>
<evidence type="ECO:0000256" key="1">
    <source>
        <dbReference type="ARBA" id="ARBA00009347"/>
    </source>
</evidence>
<evidence type="ECO:0000256" key="2">
    <source>
        <dbReference type="ARBA" id="ARBA00022630"/>
    </source>
</evidence>
<dbReference type="InterPro" id="IPR050741">
    <property type="entry name" value="Acyl-CoA_dehydrogenase"/>
</dbReference>
<sequence length="120" mass="13235">MILVPADTPGITVVRPMQTFGDSDAPKGHMELLFEDVCVPVENVLAKEGMGFEISQGRLGPGRIHHCMRFIGTAERAISAMCNRAESRVAFGKKLSEFDTVLQDIAQCRAELDMARMLVR</sequence>
<dbReference type="GO" id="GO:0033539">
    <property type="term" value="P:fatty acid beta-oxidation using acyl-CoA dehydrogenase"/>
    <property type="evidence" value="ECO:0007669"/>
    <property type="project" value="TreeGrafter"/>
</dbReference>
<evidence type="ECO:0000259" key="5">
    <source>
        <dbReference type="Pfam" id="PF00441"/>
    </source>
</evidence>
<dbReference type="Pfam" id="PF00441">
    <property type="entry name" value="Acyl-CoA_dh_1"/>
    <property type="match status" value="1"/>
</dbReference>
<dbReference type="GO" id="GO:0003995">
    <property type="term" value="F:acyl-CoA dehydrogenase activity"/>
    <property type="evidence" value="ECO:0007669"/>
    <property type="project" value="TreeGrafter"/>
</dbReference>
<dbReference type="AlphaFoldDB" id="A0A2R5GUK8"/>
<dbReference type="Proteomes" id="UP000241890">
    <property type="component" value="Unassembled WGS sequence"/>
</dbReference>